<dbReference type="InterPro" id="IPR004100">
    <property type="entry name" value="ATPase_F1/V1/A1_a/bsu_N"/>
</dbReference>
<dbReference type="Pfam" id="PF00006">
    <property type="entry name" value="ATP-synt_ab"/>
    <property type="match status" value="1"/>
</dbReference>
<reference evidence="19" key="1">
    <citation type="submission" date="2024-05" db="EMBL/GenBank/DDBJ databases">
        <title>WGS of Aeromonas isolates.</title>
        <authorList>
            <person name="Lee H."/>
        </authorList>
    </citation>
    <scope>NUCLEOTIDE SEQUENCE</scope>
    <source>
        <strain evidence="19">LP308</strain>
    </source>
</reference>
<keyword evidence="7 15" id="KW-0067">ATP-binding</keyword>
<comment type="catalytic activity">
    <reaction evidence="15">
        <text>ATP + H2O + 4 H(+)(in) = ADP + phosphate + 5 H(+)(out)</text>
        <dbReference type="Rhea" id="RHEA:57720"/>
        <dbReference type="ChEBI" id="CHEBI:15377"/>
        <dbReference type="ChEBI" id="CHEBI:15378"/>
        <dbReference type="ChEBI" id="CHEBI:30616"/>
        <dbReference type="ChEBI" id="CHEBI:43474"/>
        <dbReference type="ChEBI" id="CHEBI:456216"/>
        <dbReference type="EC" id="7.1.2.2"/>
    </reaction>
</comment>
<dbReference type="CDD" id="cd01132">
    <property type="entry name" value="F1-ATPase_alpha_CD"/>
    <property type="match status" value="1"/>
</dbReference>
<evidence type="ECO:0000256" key="1">
    <source>
        <dbReference type="ARBA" id="ARBA00003784"/>
    </source>
</evidence>
<evidence type="ECO:0000259" key="18">
    <source>
        <dbReference type="Pfam" id="PF02874"/>
    </source>
</evidence>
<keyword evidence="12 15" id="KW-0066">ATP synthesis</keyword>
<comment type="similarity">
    <text evidence="13">Belongs to the ATPase alpha/beta chains family. T3SS ATPase subfamily.</text>
</comment>
<dbReference type="Gene3D" id="1.20.150.20">
    <property type="entry name" value="ATP synthase alpha/beta chain, C-terminal domain"/>
    <property type="match status" value="1"/>
</dbReference>
<keyword evidence="11 15" id="KW-0139">CF(1)</keyword>
<dbReference type="SUPFAM" id="SSF47917">
    <property type="entry name" value="C-terminal domain of alpha and beta subunits of F1 ATP synthase"/>
    <property type="match status" value="1"/>
</dbReference>
<keyword evidence="8 15" id="KW-1278">Translocase</keyword>
<dbReference type="InterPro" id="IPR000793">
    <property type="entry name" value="ATP_synth_asu_C"/>
</dbReference>
<dbReference type="InterPro" id="IPR036121">
    <property type="entry name" value="ATPase_F1/V1/A1_a/bsu_N_sf"/>
</dbReference>
<evidence type="ECO:0000256" key="11">
    <source>
        <dbReference type="ARBA" id="ARBA00023196"/>
    </source>
</evidence>
<dbReference type="Pfam" id="PF02874">
    <property type="entry name" value="ATP-synt_ab_N"/>
    <property type="match status" value="1"/>
</dbReference>
<dbReference type="Proteomes" id="UP001168109">
    <property type="component" value="Unassembled WGS sequence"/>
</dbReference>
<evidence type="ECO:0000256" key="7">
    <source>
        <dbReference type="ARBA" id="ARBA00022840"/>
    </source>
</evidence>
<evidence type="ECO:0000259" key="17">
    <source>
        <dbReference type="Pfam" id="PF00306"/>
    </source>
</evidence>
<keyword evidence="9 15" id="KW-0406">Ion transport</keyword>
<feature type="domain" description="ATPase F1/V1/A1 complex alpha/beta subunit N-terminal" evidence="18">
    <location>
        <begin position="28"/>
        <end position="92"/>
    </location>
</feature>
<dbReference type="SUPFAM" id="SSF50615">
    <property type="entry name" value="N-terminal domain of alpha and beta subunits of F1 ATP synthase"/>
    <property type="match status" value="1"/>
</dbReference>
<comment type="subunit">
    <text evidence="14">F-type ATPases have 2 components, CF(1) - the catalytic core - and CF(0) - the membrane proton channel. CF(1) has five subunits: alpha(3), beta(3), gamma(1), delta(1), epsilon(1). CF(0) has four main subunits: a(1), b(1), b'(1) and c(9-12).</text>
</comment>
<keyword evidence="4 15" id="KW-1003">Cell membrane</keyword>
<dbReference type="InterPro" id="IPR000194">
    <property type="entry name" value="ATPase_F1/V1/A1_a/bsu_nucl-bd"/>
</dbReference>
<evidence type="ECO:0000256" key="8">
    <source>
        <dbReference type="ARBA" id="ARBA00022967"/>
    </source>
</evidence>
<keyword evidence="20" id="KW-1185">Reference proteome</keyword>
<dbReference type="InterPro" id="IPR027417">
    <property type="entry name" value="P-loop_NTPase"/>
</dbReference>
<dbReference type="InterPro" id="IPR020003">
    <property type="entry name" value="ATPase_a/bsu_AS"/>
</dbReference>
<evidence type="ECO:0000256" key="2">
    <source>
        <dbReference type="ARBA" id="ARBA00004370"/>
    </source>
</evidence>
<evidence type="ECO:0000313" key="20">
    <source>
        <dbReference type="Proteomes" id="UP001168109"/>
    </source>
</evidence>
<dbReference type="PANTHER" id="PTHR48082">
    <property type="entry name" value="ATP SYNTHASE SUBUNIT ALPHA, MITOCHONDRIAL"/>
    <property type="match status" value="1"/>
</dbReference>
<feature type="domain" description="ATP synthase alpha subunit C-terminal" evidence="17">
    <location>
        <begin position="382"/>
        <end position="507"/>
    </location>
</feature>
<comment type="caution">
    <text evidence="19">The sequence shown here is derived from an EMBL/GenBank/DDBJ whole genome shotgun (WGS) entry which is preliminary data.</text>
</comment>
<dbReference type="EC" id="7.1.2.2" evidence="15"/>
<organism evidence="19 20">
    <name type="scientific">Aeromonas piscicola</name>
    <dbReference type="NCBI Taxonomy" id="600645"/>
    <lineage>
        <taxon>Bacteria</taxon>
        <taxon>Pseudomonadati</taxon>
        <taxon>Pseudomonadota</taxon>
        <taxon>Gammaproteobacteria</taxon>
        <taxon>Aeromonadales</taxon>
        <taxon>Aeromonadaceae</taxon>
        <taxon>Aeromonas</taxon>
    </lineage>
</organism>
<dbReference type="InterPro" id="IPR038376">
    <property type="entry name" value="ATP_synth_asu_C_sf"/>
</dbReference>
<name>A0ABT7QH97_9GAMM</name>
<evidence type="ECO:0000256" key="5">
    <source>
        <dbReference type="ARBA" id="ARBA00022741"/>
    </source>
</evidence>
<dbReference type="NCBIfam" id="TIGR00962">
    <property type="entry name" value="atpA"/>
    <property type="match status" value="1"/>
</dbReference>
<sequence>MQLNSTEIAELIKQRIAQFDVKSEARNEGTIVSVSDGIIRIHGLADAMQGEMIELPGNRFALALNLERDSVGAVIMGSYDGLSEGMKVKGTGRILEVPVGRGLLGRVLNTLGQPIDGKGPVENDGFSPIEVIAPGVIERKSVDQPVQTGLKAIDAMIPIGRGQRELIIGDRQVGKTAIAIDTIINQKDSGIKCVYVAIGQKASTIANVVRKLEEHGALANTIVVVASASEAAALQYLAPYAGCSMGEYFRDRGEDALIIYDDLSKQAVAYRQISLLLRRPPGREAYPGDVFYLHSRLLERAARVNAEYVEKFTKGEVKGQTGSLTALPIIETQAGDVSAFVPTNVISITDGQIFLTSQLFNSGIRPAVDPGISVSRVGGAAQTKIVKKLSGGIRTALAQYRELAAFAQFSSDLDEATRKQLDHGVKVTELMKQKQYSPMSVAQQSLVLFAAEKGYLSDVELNKIVDFEAALLSYANTQHAELMAEINAKADYNDAIVGKLTALLDDFKATQTW</sequence>
<protein>
    <recommendedName>
        <fullName evidence="15">ATP synthase subunit alpha</fullName>
        <ecNumber evidence="15">7.1.2.2</ecNumber>
    </recommendedName>
    <alternativeName>
        <fullName evidence="15">ATP synthase F1 sector subunit alpha</fullName>
    </alternativeName>
    <alternativeName>
        <fullName evidence="15">F-ATPase subunit alpha</fullName>
    </alternativeName>
</protein>
<dbReference type="Gene3D" id="2.40.30.20">
    <property type="match status" value="1"/>
</dbReference>
<dbReference type="EMBL" id="JAOPLU010000010">
    <property type="protein sequence ID" value="MDM5133296.1"/>
    <property type="molecule type" value="Genomic_DNA"/>
</dbReference>
<evidence type="ECO:0000256" key="6">
    <source>
        <dbReference type="ARBA" id="ARBA00022781"/>
    </source>
</evidence>
<evidence type="ECO:0000256" key="13">
    <source>
        <dbReference type="ARBA" id="ARBA00024342"/>
    </source>
</evidence>
<feature type="domain" description="ATPase F1/V1/A1 complex alpha/beta subunit nucleotide-binding" evidence="16">
    <location>
        <begin position="149"/>
        <end position="375"/>
    </location>
</feature>
<proteinExistence type="inferred from homology"/>
<dbReference type="InterPro" id="IPR005294">
    <property type="entry name" value="ATP_synth_F1_asu"/>
</dbReference>
<dbReference type="CDD" id="cd18113">
    <property type="entry name" value="ATP-synt_F1_alpha_C"/>
    <property type="match status" value="1"/>
</dbReference>
<evidence type="ECO:0000313" key="19">
    <source>
        <dbReference type="EMBL" id="MDM5133296.1"/>
    </source>
</evidence>
<comment type="subcellular location">
    <subcellularLocation>
        <location evidence="15">Cell membrane</location>
        <topology evidence="15">Peripheral membrane protein</topology>
    </subcellularLocation>
    <subcellularLocation>
        <location evidence="2">Membrane</location>
    </subcellularLocation>
</comment>
<evidence type="ECO:0000256" key="4">
    <source>
        <dbReference type="ARBA" id="ARBA00022475"/>
    </source>
</evidence>
<dbReference type="Gene3D" id="3.40.50.300">
    <property type="entry name" value="P-loop containing nucleotide triphosphate hydrolases"/>
    <property type="match status" value="1"/>
</dbReference>
<gene>
    <name evidence="15 19" type="primary">atpA</name>
    <name evidence="19" type="ORF">OB962_20215</name>
</gene>
<feature type="binding site" evidence="15">
    <location>
        <begin position="169"/>
        <end position="176"/>
    </location>
    <ligand>
        <name>ATP</name>
        <dbReference type="ChEBI" id="CHEBI:30616"/>
    </ligand>
</feature>
<dbReference type="PROSITE" id="PS00152">
    <property type="entry name" value="ATPASE_ALPHA_BETA"/>
    <property type="match status" value="1"/>
</dbReference>
<feature type="site" description="Required for activity" evidence="15">
    <location>
        <position position="373"/>
    </location>
</feature>
<dbReference type="InterPro" id="IPR033732">
    <property type="entry name" value="ATP_synth_F1_a_nt-bd_dom"/>
</dbReference>
<dbReference type="RefSeq" id="WP_042873485.1">
    <property type="nucleotide sequence ID" value="NZ_CAURMI010000043.1"/>
</dbReference>
<evidence type="ECO:0000256" key="15">
    <source>
        <dbReference type="HAMAP-Rule" id="MF_01346"/>
    </source>
</evidence>
<accession>A0ABT7QH97</accession>
<evidence type="ECO:0000256" key="10">
    <source>
        <dbReference type="ARBA" id="ARBA00023136"/>
    </source>
</evidence>
<evidence type="ECO:0000256" key="3">
    <source>
        <dbReference type="ARBA" id="ARBA00022448"/>
    </source>
</evidence>
<keyword evidence="5 15" id="KW-0547">Nucleotide-binding</keyword>
<evidence type="ECO:0000259" key="16">
    <source>
        <dbReference type="Pfam" id="PF00006"/>
    </source>
</evidence>
<dbReference type="InterPro" id="IPR023366">
    <property type="entry name" value="ATP_synth_asu-like_sf"/>
</dbReference>
<dbReference type="PANTHER" id="PTHR48082:SF2">
    <property type="entry name" value="ATP SYNTHASE SUBUNIT ALPHA, MITOCHONDRIAL"/>
    <property type="match status" value="1"/>
</dbReference>
<keyword evidence="3 15" id="KW-0813">Transport</keyword>
<evidence type="ECO:0000256" key="14">
    <source>
        <dbReference type="ARBA" id="ARBA00026013"/>
    </source>
</evidence>
<dbReference type="NCBIfam" id="NF009884">
    <property type="entry name" value="PRK13343.1"/>
    <property type="match status" value="1"/>
</dbReference>
<dbReference type="Pfam" id="PF00306">
    <property type="entry name" value="ATP-synt_ab_C"/>
    <property type="match status" value="1"/>
</dbReference>
<dbReference type="HAMAP" id="MF_01346">
    <property type="entry name" value="ATP_synth_alpha_bact"/>
    <property type="match status" value="1"/>
</dbReference>
<comment type="function">
    <text evidence="1 15">Produces ATP from ADP in the presence of a proton gradient across the membrane. The alpha chain is a regulatory subunit.</text>
</comment>
<evidence type="ECO:0000256" key="9">
    <source>
        <dbReference type="ARBA" id="ARBA00023065"/>
    </source>
</evidence>
<dbReference type="CDD" id="cd18116">
    <property type="entry name" value="ATP-synt_F1_alpha_N"/>
    <property type="match status" value="1"/>
</dbReference>
<dbReference type="SUPFAM" id="SSF52540">
    <property type="entry name" value="P-loop containing nucleoside triphosphate hydrolases"/>
    <property type="match status" value="1"/>
</dbReference>
<keyword evidence="10 15" id="KW-0472">Membrane</keyword>
<evidence type="ECO:0000256" key="12">
    <source>
        <dbReference type="ARBA" id="ARBA00023310"/>
    </source>
</evidence>
<keyword evidence="6 15" id="KW-0375">Hydrogen ion transport</keyword>